<comment type="caution">
    <text evidence="1">The sequence shown here is derived from an EMBL/GenBank/DDBJ whole genome shotgun (WGS) entry which is preliminary data.</text>
</comment>
<sequence>MREATLSMLVTTKLMSRPMWLRDGQRRGARAINPWLWADLDEFAHPVEVLDRACGGDSVSDLA</sequence>
<evidence type="ECO:0000313" key="2">
    <source>
        <dbReference type="Proteomes" id="UP000233491"/>
    </source>
</evidence>
<organism evidence="1 2">
    <name type="scientific">Pleomorphomonas diazotrophica</name>
    <dbReference type="NCBI Taxonomy" id="1166257"/>
    <lineage>
        <taxon>Bacteria</taxon>
        <taxon>Pseudomonadati</taxon>
        <taxon>Pseudomonadota</taxon>
        <taxon>Alphaproteobacteria</taxon>
        <taxon>Hyphomicrobiales</taxon>
        <taxon>Pleomorphomonadaceae</taxon>
        <taxon>Pleomorphomonas</taxon>
    </lineage>
</organism>
<dbReference type="Proteomes" id="UP000233491">
    <property type="component" value="Unassembled WGS sequence"/>
</dbReference>
<dbReference type="AlphaFoldDB" id="A0A2N3LYK9"/>
<name>A0A2N3LYK9_9HYPH</name>
<protein>
    <submittedName>
        <fullName evidence="1">Uncharacterized protein</fullName>
    </submittedName>
</protein>
<evidence type="ECO:0000313" key="1">
    <source>
        <dbReference type="EMBL" id="PKR89665.1"/>
    </source>
</evidence>
<accession>A0A2N3LYK9</accession>
<reference evidence="1 2" key="1">
    <citation type="submission" date="2017-12" db="EMBL/GenBank/DDBJ databases">
        <title>Anaerobic carbon monoxide metabolism by Pleomorphomonas carboxyditropha sp. nov., a new mesophilic hydrogenogenic carboxidotroph.</title>
        <authorList>
            <person name="Esquivel-Elizondo S."/>
            <person name="Krajmalnik-Brown R."/>
        </authorList>
    </citation>
    <scope>NUCLEOTIDE SEQUENCE [LARGE SCALE GENOMIC DNA]</scope>
    <source>
        <strain evidence="1 2">R5-392</strain>
    </source>
</reference>
<keyword evidence="2" id="KW-1185">Reference proteome</keyword>
<dbReference type="EMBL" id="PJNW01000005">
    <property type="protein sequence ID" value="PKR89665.1"/>
    <property type="molecule type" value="Genomic_DNA"/>
</dbReference>
<proteinExistence type="predicted"/>
<gene>
    <name evidence="1" type="ORF">CXZ10_09910</name>
</gene>